<dbReference type="InterPro" id="IPR014922">
    <property type="entry name" value="YdhG-like"/>
</dbReference>
<feature type="domain" description="YdhG-like" evidence="1">
    <location>
        <begin position="17"/>
        <end position="106"/>
    </location>
</feature>
<dbReference type="SUPFAM" id="SSF159888">
    <property type="entry name" value="YdhG-like"/>
    <property type="match status" value="1"/>
</dbReference>
<proteinExistence type="predicted"/>
<reference evidence="2 3" key="1">
    <citation type="submission" date="2019-04" db="EMBL/GenBank/DDBJ databases">
        <title>Rhodococcus oryzae sp. nov., a novel actinomycete isolated from rhizosphere soil of rice (Oryza sativa L.).</title>
        <authorList>
            <person name="Li C."/>
        </authorList>
    </citation>
    <scope>NUCLEOTIDE SEQUENCE [LARGE SCALE GENOMIC DNA]</scope>
    <source>
        <strain evidence="2 3">NEAU-CX67</strain>
    </source>
</reference>
<gene>
    <name evidence="2" type="ORF">FCG67_00615</name>
</gene>
<sequence>MAELTDYLATLDEPERSLLDGIRVRALELAPDATEGVSYGMPALRYRDRPLLSVRAAATHLSVFPFSAAVVEAVAPELDGYSLSKGTIRFTADRPLPPQVLTRIIALRREEIDAAR</sequence>
<protein>
    <submittedName>
        <fullName evidence="2">DUF1801 domain-containing protein</fullName>
    </submittedName>
</protein>
<dbReference type="Proteomes" id="UP000305109">
    <property type="component" value="Unassembled WGS sequence"/>
</dbReference>
<name>A0ABY2RQA2_9NOCA</name>
<evidence type="ECO:0000259" key="1">
    <source>
        <dbReference type="Pfam" id="PF08818"/>
    </source>
</evidence>
<evidence type="ECO:0000313" key="3">
    <source>
        <dbReference type="Proteomes" id="UP000305109"/>
    </source>
</evidence>
<comment type="caution">
    <text evidence="2">The sequence shown here is derived from an EMBL/GenBank/DDBJ whole genome shotgun (WGS) entry which is preliminary data.</text>
</comment>
<evidence type="ECO:0000313" key="2">
    <source>
        <dbReference type="EMBL" id="TJZ81196.1"/>
    </source>
</evidence>
<dbReference type="EMBL" id="SUMD01000001">
    <property type="protein sequence ID" value="TJZ81196.1"/>
    <property type="molecule type" value="Genomic_DNA"/>
</dbReference>
<organism evidence="2 3">
    <name type="scientific">Rhodococcus oryzae</name>
    <dbReference type="NCBI Taxonomy" id="2571143"/>
    <lineage>
        <taxon>Bacteria</taxon>
        <taxon>Bacillati</taxon>
        <taxon>Actinomycetota</taxon>
        <taxon>Actinomycetes</taxon>
        <taxon>Mycobacteriales</taxon>
        <taxon>Nocardiaceae</taxon>
        <taxon>Rhodococcus</taxon>
    </lineage>
</organism>
<accession>A0ABY2RQA2</accession>
<dbReference type="Gene3D" id="3.90.1150.200">
    <property type="match status" value="1"/>
</dbReference>
<dbReference type="Pfam" id="PF08818">
    <property type="entry name" value="DUF1801"/>
    <property type="match status" value="1"/>
</dbReference>
<dbReference type="RefSeq" id="WP_136906261.1">
    <property type="nucleotide sequence ID" value="NZ_SUMD01000001.1"/>
</dbReference>
<keyword evidence="3" id="KW-1185">Reference proteome</keyword>